<protein>
    <submittedName>
        <fullName evidence="1">DUF1289 domain-containing protein</fullName>
    </submittedName>
</protein>
<dbReference type="EMBL" id="CP137892">
    <property type="protein sequence ID" value="WPC05356.1"/>
    <property type="molecule type" value="Genomic_DNA"/>
</dbReference>
<dbReference type="PANTHER" id="PTHR35175">
    <property type="entry name" value="DUF1289 DOMAIN-CONTAINING PROTEIN"/>
    <property type="match status" value="1"/>
</dbReference>
<dbReference type="RefSeq" id="WP_318644557.1">
    <property type="nucleotide sequence ID" value="NZ_CP137892.1"/>
</dbReference>
<gene>
    <name evidence="1" type="ORF">SBP02_00990</name>
</gene>
<dbReference type="PANTHER" id="PTHR35175:SF2">
    <property type="entry name" value="DUF1289 DOMAIN-CONTAINING PROTEIN"/>
    <property type="match status" value="1"/>
</dbReference>
<dbReference type="InterPro" id="IPR010710">
    <property type="entry name" value="DUF1289"/>
</dbReference>
<evidence type="ECO:0000313" key="2">
    <source>
        <dbReference type="Proteomes" id="UP001305928"/>
    </source>
</evidence>
<dbReference type="Proteomes" id="UP001305928">
    <property type="component" value="Chromosome"/>
</dbReference>
<evidence type="ECO:0000313" key="1">
    <source>
        <dbReference type="EMBL" id="WPC05356.1"/>
    </source>
</evidence>
<sequence>MSSTSSEGRAPGGVVSPCRRQCCLDEQDMCLGCGRLLAEIREWGAADDARRRLICHEARARLQQRR</sequence>
<proteinExistence type="predicted"/>
<dbReference type="Pfam" id="PF06945">
    <property type="entry name" value="DUF1289"/>
    <property type="match status" value="1"/>
</dbReference>
<name>A0ABZ0PW54_9PSED</name>
<reference evidence="1 2" key="1">
    <citation type="submission" date="2023-11" db="EMBL/GenBank/DDBJ databases">
        <title>Complete genome of Pseudomonas benzenivorans BA3361.</title>
        <authorList>
            <person name="Shin S.Y."/>
            <person name="Song J."/>
            <person name="Kang H."/>
        </authorList>
    </citation>
    <scope>NUCLEOTIDE SEQUENCE [LARGE SCALE GENOMIC DNA]</scope>
    <source>
        <strain evidence="1 2">HNIBRBA3361</strain>
    </source>
</reference>
<accession>A0ABZ0PW54</accession>
<keyword evidence="2" id="KW-1185">Reference proteome</keyword>
<organism evidence="1 2">
    <name type="scientific">Pseudomonas benzenivorans</name>
    <dbReference type="NCBI Taxonomy" id="556533"/>
    <lineage>
        <taxon>Bacteria</taxon>
        <taxon>Pseudomonadati</taxon>
        <taxon>Pseudomonadota</taxon>
        <taxon>Gammaproteobacteria</taxon>
        <taxon>Pseudomonadales</taxon>
        <taxon>Pseudomonadaceae</taxon>
        <taxon>Pseudomonas</taxon>
    </lineage>
</organism>